<dbReference type="AlphaFoldDB" id="A0A4Q0XI32"/>
<feature type="transmembrane region" description="Helical" evidence="1">
    <location>
        <begin position="21"/>
        <end position="38"/>
    </location>
</feature>
<comment type="caution">
    <text evidence="2">The sequence shown here is derived from an EMBL/GenBank/DDBJ whole genome shotgun (WGS) entry which is preliminary data.</text>
</comment>
<name>A0A4Q0XI32_9FLAO</name>
<dbReference type="OrthoDB" id="1434208at2"/>
<evidence type="ECO:0000256" key="1">
    <source>
        <dbReference type="SAM" id="Phobius"/>
    </source>
</evidence>
<evidence type="ECO:0000313" key="3">
    <source>
        <dbReference type="Proteomes" id="UP000289792"/>
    </source>
</evidence>
<keyword evidence="1" id="KW-0472">Membrane</keyword>
<sequence length="176" mass="20769">MKPEFKTEIVKTKEYSKVFRIVATVLFVLTTTYLFLIDKENQNIYLKYATFLIYLIGIYFLLGQSFIKPKTIGVFKISDNVIHIEKDGLNKNVPLNQLENIYLKYTDYGSWSSHSIYGNKNYIAITETSGEKYNFEILIRNRASKNDMERILNSPVFHEKFDFRQLKNSRTEFKNS</sequence>
<gene>
    <name evidence="2" type="ORF">ESZ48_07855</name>
</gene>
<organism evidence="2 3">
    <name type="scientific">Gelidibacter gilvus</name>
    <dbReference type="NCBI Taxonomy" id="59602"/>
    <lineage>
        <taxon>Bacteria</taxon>
        <taxon>Pseudomonadati</taxon>
        <taxon>Bacteroidota</taxon>
        <taxon>Flavobacteriia</taxon>
        <taxon>Flavobacteriales</taxon>
        <taxon>Flavobacteriaceae</taxon>
        <taxon>Gelidibacter</taxon>
    </lineage>
</organism>
<reference evidence="2 3" key="1">
    <citation type="submission" date="2019-01" db="EMBL/GenBank/DDBJ databases">
        <title>Genome sequence of the Antarctic species Gelidibacter gilvus ACAM 158(T).</title>
        <authorList>
            <person name="Bowman J.P."/>
        </authorList>
    </citation>
    <scope>NUCLEOTIDE SEQUENCE [LARGE SCALE GENOMIC DNA]</scope>
    <source>
        <strain evidence="2 3">IC158</strain>
    </source>
</reference>
<accession>A0A4Q0XI32</accession>
<evidence type="ECO:0000313" key="2">
    <source>
        <dbReference type="EMBL" id="RXJ50661.1"/>
    </source>
</evidence>
<keyword evidence="1" id="KW-0812">Transmembrane</keyword>
<dbReference type="Proteomes" id="UP000289792">
    <property type="component" value="Unassembled WGS sequence"/>
</dbReference>
<dbReference type="EMBL" id="SDDZ01000003">
    <property type="protein sequence ID" value="RXJ50661.1"/>
    <property type="molecule type" value="Genomic_DNA"/>
</dbReference>
<dbReference type="RefSeq" id="WP_129016779.1">
    <property type="nucleotide sequence ID" value="NZ_SDDZ01000003.1"/>
</dbReference>
<proteinExistence type="predicted"/>
<protein>
    <submittedName>
        <fullName evidence="2">Uncharacterized protein</fullName>
    </submittedName>
</protein>
<keyword evidence="3" id="KW-1185">Reference proteome</keyword>
<feature type="transmembrane region" description="Helical" evidence="1">
    <location>
        <begin position="44"/>
        <end position="62"/>
    </location>
</feature>
<keyword evidence="1" id="KW-1133">Transmembrane helix</keyword>